<feature type="chain" id="PRO_5034836614" description="LysM domain-containing protein" evidence="6">
    <location>
        <begin position="19"/>
        <end position="1002"/>
    </location>
</feature>
<sequence>MHFSSIITNCLLVAGAVGYRGHKFRRDVKPGGPTDPGISSDCTYYDTWTGDTVACRAWVEPWGITFNQFVQYNPTVKDDCSGIQVGHAYCVEVNFGSPPEDNPPKITTAENAEPEPTKDLKPSPTQDGLIESCTSFYMAKKGDTCNKIITQYKTFDFDDFFKWNPAVDKDCSGIWANTWYCVGVPGTPTSPPTKTIVTTTKPTGVPKPTQTQEGLIESCSSFHMAVKGDTCAKIVSKFGTFDFDTFYKWNPAVGKDCSGIWASYYYCVGVPGTPTVKPSATTPKPTATGGIETPSPIQEGLVKNCNKFHQIASTTTCSSIESYYKLPLAQFLAWNPAVGKDCSSLWKGYWVCISVEGYKPTTTTTAKPTTTKPANGITTPSPIQDGMVKNCEKFHQIKSTTTCTSIENYYNLPLSTFLSWNPAVGKDCTSLLVNYWVCVATVGWKPPTKTTTKAATTTKGSSNGIKTPPPVQAGMVSNCNKFHTVKKTTTCASIQDYYRISLADFVKWNPAVGKDCKGLWADYNVCVGVIGGTPTKPGNGVETPSPIQNGLVSNCKKFHQVQSTTTCASIQKYYSISLAQLVKWNPAIGSKCTALWAKYWVCNPNDNHDETGDVPQMSMKMINRDGSVLCETEDFRLLYQIVLQNNTLALKRYLTVAPWAGDSMSARPEIYEGNDYFLLATQNGNLGVLQILLKHYRGCHNFTDEIRFQKRGYQLLNEAARRGHVETVQFLLDSQPLYAGIHDRDCKGYTALASAADIYSVRYTNSADWRDVCLDNNERVMNLLLDYGANATDTVLPMTDLEKTLDTVLTLAVQWASPKLINRFIEGGADLQAKVTKFPYDLGFWNECGEISDINAFFMACISANYEAVQSLLGISGADQAAMVSSRDSRGSLPIHWATRNQLRDEIPGAHAGICNKQGETPLHTLFRRDGSNMPVDAAAVSTLLAHGAKVTDVDNAGNTPLHAACLNANFNDAVTVLLQHGANPTMTNLKKEMPIHTASEG</sequence>
<dbReference type="InterPro" id="IPR036770">
    <property type="entry name" value="Ankyrin_rpt-contain_sf"/>
</dbReference>
<feature type="domain" description="LysM" evidence="7">
    <location>
        <begin position="43"/>
        <end position="91"/>
    </location>
</feature>
<comment type="caution">
    <text evidence="8">The sequence shown here is derived from an EMBL/GenBank/DDBJ whole genome shotgun (WGS) entry which is preliminary data.</text>
</comment>
<evidence type="ECO:0000313" key="9">
    <source>
        <dbReference type="Proteomes" id="UP000546213"/>
    </source>
</evidence>
<dbReference type="SUPFAM" id="SSF54106">
    <property type="entry name" value="LysM domain"/>
    <property type="match status" value="6"/>
</dbReference>
<dbReference type="Gene3D" id="3.10.350.10">
    <property type="entry name" value="LysM domain"/>
    <property type="match status" value="7"/>
</dbReference>
<evidence type="ECO:0000256" key="2">
    <source>
        <dbReference type="ARBA" id="ARBA00023026"/>
    </source>
</evidence>
<dbReference type="PROSITE" id="PS50297">
    <property type="entry name" value="ANK_REP_REGION"/>
    <property type="match status" value="1"/>
</dbReference>
<organism evidence="8 9">
    <name type="scientific">Fusarium pseudocircinatum</name>
    <dbReference type="NCBI Taxonomy" id="56676"/>
    <lineage>
        <taxon>Eukaryota</taxon>
        <taxon>Fungi</taxon>
        <taxon>Dikarya</taxon>
        <taxon>Ascomycota</taxon>
        <taxon>Pezizomycotina</taxon>
        <taxon>Sordariomycetes</taxon>
        <taxon>Hypocreomycetidae</taxon>
        <taxon>Hypocreales</taxon>
        <taxon>Nectriaceae</taxon>
        <taxon>Fusarium</taxon>
        <taxon>Fusarium fujikuroi species complex</taxon>
    </lineage>
</organism>
<name>A0A8H5UIK0_9HYPO</name>
<keyword evidence="1" id="KW-0147">Chitin-binding</keyword>
<dbReference type="PANTHER" id="PTHR34997:SF1">
    <property type="entry name" value="PEPTIDOGLYCAN-BINDING LYSIN DOMAIN"/>
    <property type="match status" value="1"/>
</dbReference>
<feature type="compositionally biased region" description="Low complexity" evidence="5">
    <location>
        <begin position="449"/>
        <end position="459"/>
    </location>
</feature>
<evidence type="ECO:0000256" key="6">
    <source>
        <dbReference type="SAM" id="SignalP"/>
    </source>
</evidence>
<dbReference type="AlphaFoldDB" id="A0A8H5UIK0"/>
<feature type="repeat" description="ANK" evidence="4">
    <location>
        <begin position="918"/>
        <end position="956"/>
    </location>
</feature>
<dbReference type="PROSITE" id="PS51782">
    <property type="entry name" value="LYSM"/>
    <property type="match status" value="7"/>
</dbReference>
<keyword evidence="9" id="KW-1185">Reference proteome</keyword>
<feature type="region of interest" description="Disordered" evidence="5">
    <location>
        <begin position="449"/>
        <end position="468"/>
    </location>
</feature>
<dbReference type="EMBL" id="JAAOAS010000134">
    <property type="protein sequence ID" value="KAF5591122.1"/>
    <property type="molecule type" value="Genomic_DNA"/>
</dbReference>
<evidence type="ECO:0000256" key="4">
    <source>
        <dbReference type="PROSITE-ProRule" id="PRU00023"/>
    </source>
</evidence>
<evidence type="ECO:0000256" key="3">
    <source>
        <dbReference type="ARBA" id="ARBA00044955"/>
    </source>
</evidence>
<dbReference type="Gene3D" id="1.25.40.20">
    <property type="entry name" value="Ankyrin repeat-containing domain"/>
    <property type="match status" value="2"/>
</dbReference>
<evidence type="ECO:0000256" key="1">
    <source>
        <dbReference type="ARBA" id="ARBA00022669"/>
    </source>
</evidence>
<keyword evidence="2" id="KW-0843">Virulence</keyword>
<evidence type="ECO:0000313" key="8">
    <source>
        <dbReference type="EMBL" id="KAF5591122.1"/>
    </source>
</evidence>
<dbReference type="Pfam" id="PF12796">
    <property type="entry name" value="Ank_2"/>
    <property type="match status" value="2"/>
</dbReference>
<dbReference type="GO" id="GO:0008061">
    <property type="term" value="F:chitin binding"/>
    <property type="evidence" value="ECO:0007669"/>
    <property type="project" value="UniProtKB-KW"/>
</dbReference>
<dbReference type="SMART" id="SM00257">
    <property type="entry name" value="LysM"/>
    <property type="match status" value="6"/>
</dbReference>
<dbReference type="SUPFAM" id="SSF48403">
    <property type="entry name" value="Ankyrin repeat"/>
    <property type="match status" value="1"/>
</dbReference>
<keyword evidence="4" id="KW-0040">ANK repeat</keyword>
<dbReference type="PROSITE" id="PS50088">
    <property type="entry name" value="ANK_REPEAT"/>
    <property type="match status" value="2"/>
</dbReference>
<gene>
    <name evidence="8" type="ORF">FPCIR_6197</name>
</gene>
<evidence type="ECO:0000259" key="7">
    <source>
        <dbReference type="PROSITE" id="PS51782"/>
    </source>
</evidence>
<dbReference type="CDD" id="cd00118">
    <property type="entry name" value="LysM"/>
    <property type="match status" value="3"/>
</dbReference>
<dbReference type="InterPro" id="IPR052210">
    <property type="entry name" value="LysM1-like"/>
</dbReference>
<feature type="domain" description="LysM" evidence="7">
    <location>
        <begin position="393"/>
        <end position="439"/>
    </location>
</feature>
<dbReference type="OrthoDB" id="2281372at2759"/>
<feature type="domain" description="LysM" evidence="7">
    <location>
        <begin position="557"/>
        <end position="603"/>
    </location>
</feature>
<dbReference type="Proteomes" id="UP000546213">
    <property type="component" value="Unassembled WGS sequence"/>
</dbReference>
<feature type="domain" description="LysM" evidence="7">
    <location>
        <begin position="481"/>
        <end position="527"/>
    </location>
</feature>
<dbReference type="InterPro" id="IPR002110">
    <property type="entry name" value="Ankyrin_rpt"/>
</dbReference>
<protein>
    <recommendedName>
        <fullName evidence="7">LysM domain-containing protein</fullName>
    </recommendedName>
</protein>
<dbReference type="SMART" id="SM00248">
    <property type="entry name" value="ANK"/>
    <property type="match status" value="7"/>
</dbReference>
<proteinExistence type="inferred from homology"/>
<accession>A0A8H5UIK0</accession>
<feature type="repeat" description="ANK" evidence="4">
    <location>
        <begin position="957"/>
        <end position="990"/>
    </location>
</feature>
<feature type="signal peptide" evidence="6">
    <location>
        <begin position="1"/>
        <end position="18"/>
    </location>
</feature>
<comment type="similarity">
    <text evidence="3">Belongs to the secreted LysM effector family.</text>
</comment>
<feature type="domain" description="LysM" evidence="7">
    <location>
        <begin position="307"/>
        <end position="353"/>
    </location>
</feature>
<feature type="domain" description="LysM" evidence="7">
    <location>
        <begin position="221"/>
        <end position="268"/>
    </location>
</feature>
<dbReference type="PANTHER" id="PTHR34997">
    <property type="entry name" value="AM15"/>
    <property type="match status" value="1"/>
</dbReference>
<keyword evidence="6" id="KW-0732">Signal</keyword>
<dbReference type="InterPro" id="IPR018392">
    <property type="entry name" value="LysM"/>
</dbReference>
<dbReference type="InterPro" id="IPR036779">
    <property type="entry name" value="LysM_dom_sf"/>
</dbReference>
<feature type="domain" description="LysM" evidence="7">
    <location>
        <begin position="135"/>
        <end position="182"/>
    </location>
</feature>
<evidence type="ECO:0000256" key="5">
    <source>
        <dbReference type="SAM" id="MobiDB-lite"/>
    </source>
</evidence>
<feature type="region of interest" description="Disordered" evidence="5">
    <location>
        <begin position="100"/>
        <end position="126"/>
    </location>
</feature>
<reference evidence="8 9" key="1">
    <citation type="submission" date="2020-05" db="EMBL/GenBank/DDBJ databases">
        <title>Identification and distribution of gene clusters putatively required for synthesis of sphingolipid metabolism inhibitors in phylogenetically diverse species of the filamentous fungus Fusarium.</title>
        <authorList>
            <person name="Kim H.-S."/>
            <person name="Busman M."/>
            <person name="Brown D.W."/>
            <person name="Divon H."/>
            <person name="Uhlig S."/>
            <person name="Proctor R.H."/>
        </authorList>
    </citation>
    <scope>NUCLEOTIDE SEQUENCE [LARGE SCALE GENOMIC DNA]</scope>
    <source>
        <strain evidence="8 9">NRRL 36939</strain>
    </source>
</reference>